<dbReference type="AlphaFoldDB" id="A0A4U1BA34"/>
<keyword evidence="9" id="KW-0963">Cytoplasm</keyword>
<comment type="subcellular location">
    <subcellularLocation>
        <location evidence="9">Cytoplasm</location>
    </subcellularLocation>
</comment>
<dbReference type="HAMAP" id="MF_00148">
    <property type="entry name" value="UDG"/>
    <property type="match status" value="1"/>
</dbReference>
<dbReference type="InterPro" id="IPR002043">
    <property type="entry name" value="UDG_fam1"/>
</dbReference>
<evidence type="ECO:0000256" key="5">
    <source>
        <dbReference type="ARBA" id="ARBA00018429"/>
    </source>
</evidence>
<dbReference type="InterPro" id="IPR005122">
    <property type="entry name" value="Uracil-DNA_glycosylase-like"/>
</dbReference>
<sequence>MTNWRLPAGSWQAFFQRQSEQQYFREIEQAVTAQRQAGQVIYPADEQLFQAFELTPLDKVKVVVLGQDPYHGPDQAHGLAFSVNPGVKIPPSLRNMFTELEQDITEFKAPENGDLRSWAKQGVLLLNTVLSVQQGKAHSHSKLGWETFTREVMMELNRQPQPIVFLLWGAHAQKKGQVIDNPNHLILSSAHPSPLSAYRGFFGCRHFSSANEFLQKHRVTPISWQIPVYQSD</sequence>
<comment type="catalytic activity">
    <reaction evidence="1 9 11">
        <text>Hydrolyzes single-stranded DNA or mismatched double-stranded DNA and polynucleotides, releasing free uracil.</text>
        <dbReference type="EC" id="3.2.2.27"/>
    </reaction>
</comment>
<dbReference type="RefSeq" id="WP_136734580.1">
    <property type="nucleotide sequence ID" value="NZ_SWDB01000005.1"/>
</dbReference>
<evidence type="ECO:0000313" key="13">
    <source>
        <dbReference type="EMBL" id="TKB46901.1"/>
    </source>
</evidence>
<evidence type="ECO:0000256" key="4">
    <source>
        <dbReference type="ARBA" id="ARBA00012030"/>
    </source>
</evidence>
<feature type="active site" description="Proton acceptor" evidence="9 10">
    <location>
        <position position="68"/>
    </location>
</feature>
<keyword evidence="8 9" id="KW-0234">DNA repair</keyword>
<dbReference type="OrthoDB" id="9804372at2"/>
<dbReference type="NCBIfam" id="TIGR00628">
    <property type="entry name" value="ung"/>
    <property type="match status" value="1"/>
</dbReference>
<keyword evidence="13" id="KW-0326">Glycosidase</keyword>
<keyword evidence="7 9" id="KW-0378">Hydrolase</keyword>
<dbReference type="SMART" id="SM00986">
    <property type="entry name" value="UDG"/>
    <property type="match status" value="1"/>
</dbReference>
<comment type="caution">
    <text evidence="13">The sequence shown here is derived from an EMBL/GenBank/DDBJ whole genome shotgun (WGS) entry which is preliminary data.</text>
</comment>
<feature type="domain" description="Uracil-DNA glycosylase-like" evidence="12">
    <location>
        <begin position="53"/>
        <end position="214"/>
    </location>
</feature>
<dbReference type="InterPro" id="IPR018085">
    <property type="entry name" value="Ura-DNA_Glyclase_AS"/>
</dbReference>
<evidence type="ECO:0000256" key="3">
    <source>
        <dbReference type="ARBA" id="ARBA00008184"/>
    </source>
</evidence>
<evidence type="ECO:0000256" key="10">
    <source>
        <dbReference type="PROSITE-ProRule" id="PRU10072"/>
    </source>
</evidence>
<dbReference type="PROSITE" id="PS00130">
    <property type="entry name" value="U_DNA_GLYCOSYLASE"/>
    <property type="match status" value="1"/>
</dbReference>
<dbReference type="GO" id="GO:0005737">
    <property type="term" value="C:cytoplasm"/>
    <property type="evidence" value="ECO:0007669"/>
    <property type="project" value="UniProtKB-SubCell"/>
</dbReference>
<dbReference type="InterPro" id="IPR036895">
    <property type="entry name" value="Uracil-DNA_glycosylase-like_sf"/>
</dbReference>
<comment type="similarity">
    <text evidence="3 9 11">Belongs to the uracil-DNA glycosylase (UDG) superfamily. UNG family.</text>
</comment>
<evidence type="ECO:0000313" key="14">
    <source>
        <dbReference type="Proteomes" id="UP000307999"/>
    </source>
</evidence>
<proteinExistence type="inferred from homology"/>
<dbReference type="Pfam" id="PF03167">
    <property type="entry name" value="UDG"/>
    <property type="match status" value="1"/>
</dbReference>
<dbReference type="NCBIfam" id="NF003592">
    <property type="entry name" value="PRK05254.1-5"/>
    <property type="match status" value="1"/>
</dbReference>
<evidence type="ECO:0000256" key="2">
    <source>
        <dbReference type="ARBA" id="ARBA00002631"/>
    </source>
</evidence>
<dbReference type="NCBIfam" id="NF003589">
    <property type="entry name" value="PRK05254.1-2"/>
    <property type="match status" value="1"/>
</dbReference>
<dbReference type="GO" id="GO:0097510">
    <property type="term" value="P:base-excision repair, AP site formation via deaminated base removal"/>
    <property type="evidence" value="ECO:0007669"/>
    <property type="project" value="TreeGrafter"/>
</dbReference>
<gene>
    <name evidence="9" type="primary">ung</name>
    <name evidence="13" type="ORF">E8M12_02870</name>
</gene>
<dbReference type="FunFam" id="3.40.470.10:FF:000001">
    <property type="entry name" value="Uracil-DNA glycosylase"/>
    <property type="match status" value="1"/>
</dbReference>
<dbReference type="PANTHER" id="PTHR11264">
    <property type="entry name" value="URACIL-DNA GLYCOSYLASE"/>
    <property type="match status" value="1"/>
</dbReference>
<protein>
    <recommendedName>
        <fullName evidence="5 9">Uracil-DNA glycosylase</fullName>
        <shortName evidence="9">UDG</shortName>
        <ecNumber evidence="4 9">3.2.2.27</ecNumber>
    </recommendedName>
</protein>
<comment type="function">
    <text evidence="2 9 11">Excises uracil residues from the DNA which can arise as a result of misincorporation of dUMP residues by DNA polymerase or due to deamination of cytosine.</text>
</comment>
<evidence type="ECO:0000256" key="1">
    <source>
        <dbReference type="ARBA" id="ARBA00001400"/>
    </source>
</evidence>
<dbReference type="PANTHER" id="PTHR11264:SF0">
    <property type="entry name" value="URACIL-DNA GLYCOSYLASE"/>
    <property type="match status" value="1"/>
</dbReference>
<dbReference type="NCBIfam" id="NF003588">
    <property type="entry name" value="PRK05254.1-1"/>
    <property type="match status" value="1"/>
</dbReference>
<evidence type="ECO:0000259" key="12">
    <source>
        <dbReference type="SMART" id="SM00986"/>
    </source>
</evidence>
<dbReference type="SMART" id="SM00987">
    <property type="entry name" value="UreE_C"/>
    <property type="match status" value="1"/>
</dbReference>
<organism evidence="13 14">
    <name type="scientific">Thalassotalea mangrovi</name>
    <dbReference type="NCBI Taxonomy" id="2572245"/>
    <lineage>
        <taxon>Bacteria</taxon>
        <taxon>Pseudomonadati</taxon>
        <taxon>Pseudomonadota</taxon>
        <taxon>Gammaproteobacteria</taxon>
        <taxon>Alteromonadales</taxon>
        <taxon>Colwelliaceae</taxon>
        <taxon>Thalassotalea</taxon>
    </lineage>
</organism>
<dbReference type="SUPFAM" id="SSF52141">
    <property type="entry name" value="Uracil-DNA glycosylase-like"/>
    <property type="match status" value="1"/>
</dbReference>
<dbReference type="Proteomes" id="UP000307999">
    <property type="component" value="Unassembled WGS sequence"/>
</dbReference>
<evidence type="ECO:0000256" key="11">
    <source>
        <dbReference type="RuleBase" id="RU003780"/>
    </source>
</evidence>
<dbReference type="Gene3D" id="3.40.470.10">
    <property type="entry name" value="Uracil-DNA glycosylase-like domain"/>
    <property type="match status" value="1"/>
</dbReference>
<dbReference type="CDD" id="cd10027">
    <property type="entry name" value="UDG-F1-like"/>
    <property type="match status" value="1"/>
</dbReference>
<keyword evidence="6 9" id="KW-0227">DNA damage</keyword>
<evidence type="ECO:0000256" key="8">
    <source>
        <dbReference type="ARBA" id="ARBA00023204"/>
    </source>
</evidence>
<name>A0A4U1BA34_9GAMM</name>
<evidence type="ECO:0000256" key="7">
    <source>
        <dbReference type="ARBA" id="ARBA00022801"/>
    </source>
</evidence>
<accession>A0A4U1BA34</accession>
<dbReference type="GO" id="GO:0004844">
    <property type="term" value="F:uracil DNA N-glycosylase activity"/>
    <property type="evidence" value="ECO:0007669"/>
    <property type="project" value="UniProtKB-UniRule"/>
</dbReference>
<reference evidence="13 14" key="1">
    <citation type="submission" date="2019-04" db="EMBL/GenBank/DDBJ databases">
        <title>Thalassotalea guangxiensis sp. nov., isolated from sediment of the coastal wetland.</title>
        <authorList>
            <person name="Zheng S."/>
            <person name="Zhang D."/>
        </authorList>
    </citation>
    <scope>NUCLEOTIDE SEQUENCE [LARGE SCALE GENOMIC DNA]</scope>
    <source>
        <strain evidence="13 14">ZS-4</strain>
    </source>
</reference>
<evidence type="ECO:0000256" key="6">
    <source>
        <dbReference type="ARBA" id="ARBA00022763"/>
    </source>
</evidence>
<keyword evidence="14" id="KW-1185">Reference proteome</keyword>
<evidence type="ECO:0000256" key="9">
    <source>
        <dbReference type="HAMAP-Rule" id="MF_00148"/>
    </source>
</evidence>
<dbReference type="EMBL" id="SWDB01000005">
    <property type="protein sequence ID" value="TKB46901.1"/>
    <property type="molecule type" value="Genomic_DNA"/>
</dbReference>
<dbReference type="EC" id="3.2.2.27" evidence="4 9"/>
<dbReference type="NCBIfam" id="NF003591">
    <property type="entry name" value="PRK05254.1-4"/>
    <property type="match status" value="1"/>
</dbReference>